<dbReference type="EMBL" id="LUCM01005399">
    <property type="protein sequence ID" value="KAA0192870.1"/>
    <property type="molecule type" value="Genomic_DNA"/>
</dbReference>
<dbReference type="OrthoDB" id="10054666at2759"/>
<evidence type="ECO:0000259" key="1">
    <source>
        <dbReference type="Pfam" id="PF08473"/>
    </source>
</evidence>
<feature type="domain" description="Voltage-dependent calcium channel alpha-2/delta subunit conserved region" evidence="1">
    <location>
        <begin position="51"/>
        <end position="131"/>
    </location>
</feature>
<evidence type="ECO:0000313" key="2">
    <source>
        <dbReference type="EMBL" id="KAA0192870.1"/>
    </source>
</evidence>
<dbReference type="AlphaFoldDB" id="A0A8E0VK66"/>
<keyword evidence="3" id="KW-1185">Reference proteome</keyword>
<evidence type="ECO:0000313" key="3">
    <source>
        <dbReference type="Proteomes" id="UP000728185"/>
    </source>
</evidence>
<accession>A0A8E0VK66</accession>
<organism evidence="2 3">
    <name type="scientific">Fasciolopsis buskii</name>
    <dbReference type="NCBI Taxonomy" id="27845"/>
    <lineage>
        <taxon>Eukaryota</taxon>
        <taxon>Metazoa</taxon>
        <taxon>Spiralia</taxon>
        <taxon>Lophotrochozoa</taxon>
        <taxon>Platyhelminthes</taxon>
        <taxon>Trematoda</taxon>
        <taxon>Digenea</taxon>
        <taxon>Plagiorchiida</taxon>
        <taxon>Echinostomata</taxon>
        <taxon>Echinostomatoidea</taxon>
        <taxon>Fasciolidae</taxon>
        <taxon>Fasciolopsis</taxon>
    </lineage>
</organism>
<feature type="non-terminal residue" evidence="2">
    <location>
        <position position="164"/>
    </location>
</feature>
<protein>
    <recommendedName>
        <fullName evidence="1">Voltage-dependent calcium channel alpha-2/delta subunit conserved region domain-containing protein</fullName>
    </recommendedName>
</protein>
<name>A0A8E0VK66_9TREM</name>
<proteinExistence type="predicted"/>
<gene>
    <name evidence="2" type="ORF">FBUS_03656</name>
</gene>
<dbReference type="InterPro" id="IPR013680">
    <property type="entry name" value="VDCC_a2/dsu"/>
</dbReference>
<comment type="caution">
    <text evidence="2">The sequence shown here is derived from an EMBL/GenBank/DDBJ whole genome shotgun (WGS) entry which is preliminary data.</text>
</comment>
<reference evidence="2" key="1">
    <citation type="submission" date="2019-05" db="EMBL/GenBank/DDBJ databases">
        <title>Annotation for the trematode Fasciolopsis buski.</title>
        <authorList>
            <person name="Choi Y.-J."/>
        </authorList>
    </citation>
    <scope>NUCLEOTIDE SEQUENCE</scope>
    <source>
        <strain evidence="2">HT</strain>
        <tissue evidence="2">Whole worm</tissue>
    </source>
</reference>
<sequence length="164" mass="18567">FHSFSPNCYNVPVYADRGPTGKANQEPYSCVQLTNRYFATHNSIYPEHARDADQIFRGLINCSETCSREWSMQNVIGTNLQLLVAEVACETCSEWEEEVPRGPVEDTGPDVCEEALHPKYRRQQDRCPAEVHPHDILACTSPGLTKPMITLFVFVVVLLHKMLV</sequence>
<dbReference type="Pfam" id="PF08473">
    <property type="entry name" value="VGCC_alpha2"/>
    <property type="match status" value="1"/>
</dbReference>
<dbReference type="Proteomes" id="UP000728185">
    <property type="component" value="Unassembled WGS sequence"/>
</dbReference>